<reference evidence="1" key="2">
    <citation type="journal article" date="2015" name="Data Brief">
        <title>Shoot transcriptome of the giant reed, Arundo donax.</title>
        <authorList>
            <person name="Barrero R.A."/>
            <person name="Guerrero F.D."/>
            <person name="Moolhuijzen P."/>
            <person name="Goolsby J.A."/>
            <person name="Tidwell J."/>
            <person name="Bellgard S.E."/>
            <person name="Bellgard M.I."/>
        </authorList>
    </citation>
    <scope>NUCLEOTIDE SEQUENCE</scope>
    <source>
        <tissue evidence="1">Shoot tissue taken approximately 20 cm above the soil surface</tissue>
    </source>
</reference>
<dbReference type="EMBL" id="GBRH01173662">
    <property type="protein sequence ID" value="JAE24234.1"/>
    <property type="molecule type" value="Transcribed_RNA"/>
</dbReference>
<protein>
    <submittedName>
        <fullName evidence="1">Uncharacterized protein</fullName>
    </submittedName>
</protein>
<dbReference type="AlphaFoldDB" id="A0A0A9GLF4"/>
<sequence>MTFGGRFSLVAFRTTNIALESRNRAHLTFAVMCSL</sequence>
<name>A0A0A9GLF4_ARUDO</name>
<evidence type="ECO:0000313" key="1">
    <source>
        <dbReference type="EMBL" id="JAE24234.1"/>
    </source>
</evidence>
<proteinExistence type="predicted"/>
<accession>A0A0A9GLF4</accession>
<reference evidence="1" key="1">
    <citation type="submission" date="2014-09" db="EMBL/GenBank/DDBJ databases">
        <authorList>
            <person name="Magalhaes I.L.F."/>
            <person name="Oliveira U."/>
            <person name="Santos F.R."/>
            <person name="Vidigal T.H.D.A."/>
            <person name="Brescovit A.D."/>
            <person name="Santos A.J."/>
        </authorList>
    </citation>
    <scope>NUCLEOTIDE SEQUENCE</scope>
    <source>
        <tissue evidence="1">Shoot tissue taken approximately 20 cm above the soil surface</tissue>
    </source>
</reference>
<organism evidence="1">
    <name type="scientific">Arundo donax</name>
    <name type="common">Giant reed</name>
    <name type="synonym">Donax arundinaceus</name>
    <dbReference type="NCBI Taxonomy" id="35708"/>
    <lineage>
        <taxon>Eukaryota</taxon>
        <taxon>Viridiplantae</taxon>
        <taxon>Streptophyta</taxon>
        <taxon>Embryophyta</taxon>
        <taxon>Tracheophyta</taxon>
        <taxon>Spermatophyta</taxon>
        <taxon>Magnoliopsida</taxon>
        <taxon>Liliopsida</taxon>
        <taxon>Poales</taxon>
        <taxon>Poaceae</taxon>
        <taxon>PACMAD clade</taxon>
        <taxon>Arundinoideae</taxon>
        <taxon>Arundineae</taxon>
        <taxon>Arundo</taxon>
    </lineage>
</organism>